<evidence type="ECO:0000256" key="11">
    <source>
        <dbReference type="ARBA" id="ARBA00023136"/>
    </source>
</evidence>
<dbReference type="GO" id="GO:1900825">
    <property type="term" value="P:regulation of membrane depolarization during cardiac muscle cell action potential"/>
    <property type="evidence" value="ECO:0007669"/>
    <property type="project" value="TreeGrafter"/>
</dbReference>
<dbReference type="Ensembl" id="ENSSRHT00000105332.1">
    <property type="protein sequence ID" value="ENSSRHP00000102574.1"/>
    <property type="gene ID" value="ENSSRHG00000049947.1"/>
</dbReference>
<evidence type="ECO:0000256" key="19">
    <source>
        <dbReference type="SAM" id="Coils"/>
    </source>
</evidence>
<evidence type="ECO:0000256" key="6">
    <source>
        <dbReference type="ARBA" id="ARBA00022692"/>
    </source>
</evidence>
<dbReference type="Proteomes" id="UP000472270">
    <property type="component" value="Unassembled WGS sequence"/>
</dbReference>
<evidence type="ECO:0000256" key="17">
    <source>
        <dbReference type="ARBA" id="ARBA00066015"/>
    </source>
</evidence>
<comment type="function">
    <text evidence="14">Associates with the striatin-interacting phosphatase and kinase (STRIPAK) core complex, forming the extended (SIKE1:SLMAP)STRIPAK complex. The (SIKE1:SLMAP)STRIPAK complex dephosphorylates STK3 leading to the inhibition of Hippo signaling and the control of cell growth. May play a role during myoblast fusion.</text>
</comment>
<evidence type="ECO:0000256" key="12">
    <source>
        <dbReference type="ARBA" id="ARBA00023212"/>
    </source>
</evidence>
<dbReference type="CTD" id="572011"/>
<evidence type="ECO:0000313" key="23">
    <source>
        <dbReference type="Ensembl" id="ENSSRHP00000102574.1"/>
    </source>
</evidence>
<evidence type="ECO:0000256" key="1">
    <source>
        <dbReference type="ARBA" id="ARBA00004300"/>
    </source>
</evidence>
<evidence type="ECO:0000256" key="14">
    <source>
        <dbReference type="ARBA" id="ARBA00057671"/>
    </source>
</evidence>
<feature type="coiled-coil region" evidence="19">
    <location>
        <begin position="265"/>
        <end position="394"/>
    </location>
</feature>
<dbReference type="SMART" id="SM00240">
    <property type="entry name" value="FHA"/>
    <property type="match status" value="1"/>
</dbReference>
<feature type="compositionally biased region" description="Acidic residues" evidence="20">
    <location>
        <begin position="465"/>
        <end position="475"/>
    </location>
</feature>
<dbReference type="AlphaFoldDB" id="A0A673NG56"/>
<dbReference type="PROSITE" id="PS50006">
    <property type="entry name" value="FHA_DOMAIN"/>
    <property type="match status" value="1"/>
</dbReference>
<accession>A0A673NG56</accession>
<comment type="subcellular location">
    <subcellularLocation>
        <location evidence="15">Cell membrane</location>
        <location evidence="15">Sarcolemma</location>
        <topology evidence="15">Single-pass type IV membrane protein</topology>
    </subcellularLocation>
    <subcellularLocation>
        <location evidence="1">Cytoplasm</location>
        <location evidence="1">Cytoskeleton</location>
        <location evidence="1">Microtubule organizing center</location>
        <location evidence="1">Centrosome</location>
    </subcellularLocation>
    <subcellularLocation>
        <location evidence="2">Endoplasmic reticulum membrane</location>
        <topology evidence="2">Single-pass membrane protein</topology>
    </subcellularLocation>
    <subcellularLocation>
        <location evidence="13">Mitochondrion membrane</location>
        <topology evidence="13">Single-pass type IV membrane protein</topology>
    </subcellularLocation>
</comment>
<feature type="coiled-coil region" evidence="19">
    <location>
        <begin position="523"/>
        <end position="575"/>
    </location>
</feature>
<keyword evidence="7" id="KW-0256">Endoplasmic reticulum</keyword>
<feature type="transmembrane region" description="Helical" evidence="21">
    <location>
        <begin position="799"/>
        <end position="818"/>
    </location>
</feature>
<dbReference type="PANTHER" id="PTHR15715">
    <property type="entry name" value="CENTROSOMAL PROTEIN OF 170 KDA"/>
    <property type="match status" value="1"/>
</dbReference>
<reference evidence="23" key="1">
    <citation type="submission" date="2025-08" db="UniProtKB">
        <authorList>
            <consortium name="Ensembl"/>
        </authorList>
    </citation>
    <scope>IDENTIFICATION</scope>
</reference>
<dbReference type="GeneID" id="107747449"/>
<evidence type="ECO:0000256" key="2">
    <source>
        <dbReference type="ARBA" id="ARBA00004389"/>
    </source>
</evidence>
<keyword evidence="11 21" id="KW-0472">Membrane</keyword>
<feature type="domain" description="FHA" evidence="22">
    <location>
        <begin position="28"/>
        <end position="85"/>
    </location>
</feature>
<dbReference type="SUPFAM" id="SSF57997">
    <property type="entry name" value="Tropomyosin"/>
    <property type="match status" value="1"/>
</dbReference>
<reference evidence="23" key="2">
    <citation type="submission" date="2025-09" db="UniProtKB">
        <authorList>
            <consortium name="Ensembl"/>
        </authorList>
    </citation>
    <scope>IDENTIFICATION</scope>
</reference>
<dbReference type="PANTHER" id="PTHR15715:SF22">
    <property type="entry name" value="SARCOLEMMAL MEMBRANE-ASSOCIATED PROTEIN"/>
    <property type="match status" value="1"/>
</dbReference>
<gene>
    <name evidence="23" type="primary">slmapa</name>
</gene>
<feature type="region of interest" description="Disordered" evidence="20">
    <location>
        <begin position="443"/>
        <end position="475"/>
    </location>
</feature>
<keyword evidence="6 21" id="KW-0812">Transmembrane</keyword>
<keyword evidence="24" id="KW-1185">Reference proteome</keyword>
<dbReference type="GO" id="GO:0005813">
    <property type="term" value="C:centrosome"/>
    <property type="evidence" value="ECO:0007669"/>
    <property type="project" value="UniProtKB-SubCell"/>
</dbReference>
<evidence type="ECO:0000256" key="20">
    <source>
        <dbReference type="SAM" id="MobiDB-lite"/>
    </source>
</evidence>
<name>A0A673NG56_9TELE</name>
<evidence type="ECO:0000256" key="16">
    <source>
        <dbReference type="ARBA" id="ARBA00061687"/>
    </source>
</evidence>
<protein>
    <recommendedName>
        <fullName evidence="18">Sarcolemmal membrane-associated protein</fullName>
    </recommendedName>
</protein>
<feature type="coiled-coil region" evidence="19">
    <location>
        <begin position="172"/>
        <end position="199"/>
    </location>
</feature>
<organism evidence="23 24">
    <name type="scientific">Sinocyclocheilus rhinocerous</name>
    <dbReference type="NCBI Taxonomy" id="307959"/>
    <lineage>
        <taxon>Eukaryota</taxon>
        <taxon>Metazoa</taxon>
        <taxon>Chordata</taxon>
        <taxon>Craniata</taxon>
        <taxon>Vertebrata</taxon>
        <taxon>Euteleostomi</taxon>
        <taxon>Actinopterygii</taxon>
        <taxon>Neopterygii</taxon>
        <taxon>Teleostei</taxon>
        <taxon>Ostariophysi</taxon>
        <taxon>Cypriniformes</taxon>
        <taxon>Cyprinidae</taxon>
        <taxon>Cyprininae</taxon>
        <taxon>Sinocyclocheilus</taxon>
    </lineage>
</organism>
<dbReference type="InterPro" id="IPR008984">
    <property type="entry name" value="SMAD_FHA_dom_sf"/>
</dbReference>
<dbReference type="Gene3D" id="2.60.200.20">
    <property type="match status" value="1"/>
</dbReference>
<evidence type="ECO:0000256" key="8">
    <source>
        <dbReference type="ARBA" id="ARBA00022989"/>
    </source>
</evidence>
<evidence type="ECO:0000256" key="4">
    <source>
        <dbReference type="ARBA" id="ARBA00022490"/>
    </source>
</evidence>
<dbReference type="CDD" id="cd21911">
    <property type="entry name" value="CC1_SLMAP"/>
    <property type="match status" value="1"/>
</dbReference>
<keyword evidence="10" id="KW-0496">Mitochondrion</keyword>
<sequence>MPSALAVFTCRPNSHPFQERHVYLDEPVKIGRSVARCRPAQNNATFDCKVLSRNHALVWFDHKTGKFYLQDTKSSNGTFINSQRLSRGSEESPPCEVLSGDIIQFGVDVTENTRKVTHGCIVSTIKLFLPDGMEARQRSDVVPAPLPLAIDKVSANTPSMYSQELFQLSQYLQEALHREQMLEQKLATLQRLLASTQEASESSWQALIDEDRLLSRLEVMGNQLQAYSKNQTEDSIRKELVALTEDKHNYETTAKESLRRVLQEKIEVVRKLSEVERSLSNTEDECTHLREMNERTQEELRELANKYNGAVNEIKDLTEKIKLAEGKHEELTQKGLNEKKELQLKIEEMEEKEQVLQAQIEALQADNDFTNERLTALQVRLEQLQEKSIKENNSLAVRQLKEAVDSSINKLSNFDEVIDAHLQNNQTTVDNSLASPDRLKENQVDAKECDMSDTLSPSKDKSSDDTSDGQMDEQELNEAQNRVSLLKEMDRNLEAGDTEHVIPHLHRELQEAQELANTGKQKCLELQALLEEERRTNRQQTEESAKQIRFLQTQLAKLQSDMEALREQRENTITTTREELYSAQEEILVLRHAMESATAEREREIAALQGDLSVVTAELDKWRQTAAKYEVEISNLQASFQLQSQHQERASQLQGELEKLQGECSGLQNECDSLRAEKTTLMQKLHRLEEELDSSRERSTTLSSSLNALEKSQGDLENKLGSIQDQHQQDASKLKIQLAQAESRTRDLQKEYDDTQNLLSDLRQRYEQTEQEKYSINDELEQSKVNLKLLQEKGSSSGWMPWMPVIAAVVLVTAVVLYPNLSKSSS</sequence>
<dbReference type="SUPFAM" id="SSF49879">
    <property type="entry name" value="SMAD/FHA domain"/>
    <property type="match status" value="1"/>
</dbReference>
<proteinExistence type="inferred from homology"/>
<keyword evidence="12" id="KW-0206">Cytoskeleton</keyword>
<keyword evidence="4" id="KW-0963">Cytoplasm</keyword>
<dbReference type="GO" id="GO:0072659">
    <property type="term" value="P:protein localization to plasma membrane"/>
    <property type="evidence" value="ECO:0007669"/>
    <property type="project" value="TreeGrafter"/>
</dbReference>
<keyword evidence="3" id="KW-1003">Cell membrane</keyword>
<dbReference type="InterPro" id="IPR000253">
    <property type="entry name" value="FHA_dom"/>
</dbReference>
<keyword evidence="9 19" id="KW-0175">Coiled coil</keyword>
<dbReference type="Pfam" id="PF00498">
    <property type="entry name" value="FHA"/>
    <property type="match status" value="1"/>
</dbReference>
<evidence type="ECO:0000256" key="21">
    <source>
        <dbReference type="SAM" id="Phobius"/>
    </source>
</evidence>
<dbReference type="FunFam" id="2.60.200.20:FF:000003">
    <property type="entry name" value="sarcolemmal membrane-associated protein isoform X2"/>
    <property type="match status" value="1"/>
</dbReference>
<comment type="similarity">
    <text evidence="16">Belongs to the SLMAP family.</text>
</comment>
<evidence type="ECO:0000259" key="22">
    <source>
        <dbReference type="PROSITE" id="PS50006"/>
    </source>
</evidence>
<evidence type="ECO:0000256" key="5">
    <source>
        <dbReference type="ARBA" id="ARBA00022553"/>
    </source>
</evidence>
<evidence type="ECO:0000256" key="9">
    <source>
        <dbReference type="ARBA" id="ARBA00023054"/>
    </source>
</evidence>
<feature type="coiled-coil region" evidence="19">
    <location>
        <begin position="619"/>
        <end position="786"/>
    </location>
</feature>
<dbReference type="CDD" id="cd22679">
    <property type="entry name" value="FHA_SLMAP"/>
    <property type="match status" value="1"/>
</dbReference>
<dbReference type="GO" id="GO:0031966">
    <property type="term" value="C:mitochondrial membrane"/>
    <property type="evidence" value="ECO:0007669"/>
    <property type="project" value="UniProtKB-SubCell"/>
</dbReference>
<dbReference type="RefSeq" id="XP_016417455.1">
    <property type="nucleotide sequence ID" value="XM_016561969.1"/>
</dbReference>
<dbReference type="GO" id="GO:0042383">
    <property type="term" value="C:sarcolemma"/>
    <property type="evidence" value="ECO:0007669"/>
    <property type="project" value="UniProtKB-SubCell"/>
</dbReference>
<evidence type="ECO:0000256" key="15">
    <source>
        <dbReference type="ARBA" id="ARBA00060409"/>
    </source>
</evidence>
<comment type="subunit">
    <text evidence="17">Homodimer. Interacts with myosin. Interacts with SIKE1 and both associate with the STRIPAK core complex composed of PP2A catalytic and scaffolding subunits, the striatins (PP2A regulatory subunits), the striatin-associated proteins MOB4, STRIP1 and STRIP2, PDCD10 and members of the STE20 kinases, such as STK24 and STK26. Interacts (via FHA domain) with STK3 (when phosphorylated); the interaction associates STK3 with the STRIPAK complex.</text>
</comment>
<evidence type="ECO:0000313" key="24">
    <source>
        <dbReference type="Proteomes" id="UP000472270"/>
    </source>
</evidence>
<dbReference type="GO" id="GO:0005789">
    <property type="term" value="C:endoplasmic reticulum membrane"/>
    <property type="evidence" value="ECO:0007669"/>
    <property type="project" value="UniProtKB-SubCell"/>
</dbReference>
<dbReference type="InterPro" id="IPR051176">
    <property type="entry name" value="Cent_Immune-Sig_Mod"/>
</dbReference>
<keyword evidence="8 21" id="KW-1133">Transmembrane helix</keyword>
<evidence type="ECO:0000256" key="3">
    <source>
        <dbReference type="ARBA" id="ARBA00022475"/>
    </source>
</evidence>
<evidence type="ECO:0000256" key="18">
    <source>
        <dbReference type="ARBA" id="ARBA00074026"/>
    </source>
</evidence>
<evidence type="ECO:0000256" key="7">
    <source>
        <dbReference type="ARBA" id="ARBA00022824"/>
    </source>
</evidence>
<evidence type="ECO:0000256" key="13">
    <source>
        <dbReference type="ARBA" id="ARBA00046294"/>
    </source>
</evidence>
<keyword evidence="5" id="KW-0597">Phosphoprotein</keyword>
<evidence type="ECO:0000256" key="10">
    <source>
        <dbReference type="ARBA" id="ARBA00023128"/>
    </source>
</evidence>
<dbReference type="Gene3D" id="6.10.250.3110">
    <property type="match status" value="1"/>
</dbReference>